<dbReference type="EC" id="2.7.7.6" evidence="7"/>
<feature type="binding site" evidence="7">
    <location>
        <position position="914"/>
    </location>
    <ligand>
        <name>Zn(2+)</name>
        <dbReference type="ChEBI" id="CHEBI:29105"/>
        <label>2</label>
    </ligand>
</feature>
<organism evidence="10 11">
    <name type="scientific">Candidatus Wildermuthbacteria bacterium RIFCSPLOWO2_01_FULL_47_18</name>
    <dbReference type="NCBI Taxonomy" id="1802460"/>
    <lineage>
        <taxon>Bacteria</taxon>
        <taxon>Candidatus Wildermuthiibacteriota</taxon>
    </lineage>
</organism>
<dbReference type="CDD" id="cd01609">
    <property type="entry name" value="RNAP_beta'_N"/>
    <property type="match status" value="1"/>
</dbReference>
<dbReference type="Gene3D" id="1.10.274.100">
    <property type="entry name" value="RNA polymerase Rpb1, domain 3"/>
    <property type="match status" value="1"/>
</dbReference>
<protein>
    <recommendedName>
        <fullName evidence="7">DNA-directed RNA polymerase subunit beta'</fullName>
        <shortName evidence="7">RNAP subunit beta'</shortName>
        <ecNumber evidence="7">2.7.7.6</ecNumber>
    </recommendedName>
    <alternativeName>
        <fullName evidence="7">RNA polymerase subunit beta'</fullName>
    </alternativeName>
    <alternativeName>
        <fullName evidence="7">Transcriptase subunit beta'</fullName>
    </alternativeName>
</protein>
<dbReference type="GO" id="GO:0000287">
    <property type="term" value="F:magnesium ion binding"/>
    <property type="evidence" value="ECO:0007669"/>
    <property type="project" value="UniProtKB-UniRule"/>
</dbReference>
<feature type="binding site" evidence="7">
    <location>
        <position position="503"/>
    </location>
    <ligand>
        <name>Mg(2+)</name>
        <dbReference type="ChEBI" id="CHEBI:18420"/>
    </ligand>
</feature>
<dbReference type="SMART" id="SM00663">
    <property type="entry name" value="RPOLA_N"/>
    <property type="match status" value="1"/>
</dbReference>
<feature type="binding site" evidence="7">
    <location>
        <position position="69"/>
    </location>
    <ligand>
        <name>Zn(2+)</name>
        <dbReference type="ChEBI" id="CHEBI:29105"/>
        <label>1</label>
    </ligand>
</feature>
<dbReference type="Proteomes" id="UP000177287">
    <property type="component" value="Unassembled WGS sequence"/>
</dbReference>
<dbReference type="Pfam" id="PF00623">
    <property type="entry name" value="RNA_pol_Rpb1_2"/>
    <property type="match status" value="2"/>
</dbReference>
<keyword evidence="2 7" id="KW-0808">Transferase</keyword>
<comment type="cofactor">
    <cofactor evidence="7">
        <name>Mg(2+)</name>
        <dbReference type="ChEBI" id="CHEBI:18420"/>
    </cofactor>
    <text evidence="7">Binds 1 Mg(2+) ion per subunit.</text>
</comment>
<dbReference type="InterPro" id="IPR000722">
    <property type="entry name" value="RNA_pol_asu"/>
</dbReference>
<feature type="binding site" evidence="7">
    <location>
        <position position="85"/>
    </location>
    <ligand>
        <name>Zn(2+)</name>
        <dbReference type="ChEBI" id="CHEBI:29105"/>
        <label>1</label>
    </ligand>
</feature>
<feature type="binding site" evidence="7">
    <location>
        <position position="917"/>
    </location>
    <ligand>
        <name>Zn(2+)</name>
        <dbReference type="ChEBI" id="CHEBI:29105"/>
        <label>2</label>
    </ligand>
</feature>
<dbReference type="NCBIfam" id="TIGR02386">
    <property type="entry name" value="rpoC_TIGR"/>
    <property type="match status" value="1"/>
</dbReference>
<comment type="caution">
    <text evidence="10">The sequence shown here is derived from an EMBL/GenBank/DDBJ whole genome shotgun (WGS) entry which is preliminary data.</text>
</comment>
<feature type="binding site" evidence="7">
    <location>
        <position position="835"/>
    </location>
    <ligand>
        <name>Zn(2+)</name>
        <dbReference type="ChEBI" id="CHEBI:29105"/>
        <label>2</label>
    </ligand>
</feature>
<dbReference type="PANTHER" id="PTHR19376:SF54">
    <property type="entry name" value="DNA-DIRECTED RNA POLYMERASE SUBUNIT BETA"/>
    <property type="match status" value="1"/>
</dbReference>
<dbReference type="InterPro" id="IPR007066">
    <property type="entry name" value="RNA_pol_Rpb1_3"/>
</dbReference>
<dbReference type="GO" id="GO:0000428">
    <property type="term" value="C:DNA-directed RNA polymerase complex"/>
    <property type="evidence" value="ECO:0007669"/>
    <property type="project" value="UniProtKB-KW"/>
</dbReference>
<evidence type="ECO:0000256" key="3">
    <source>
        <dbReference type="ARBA" id="ARBA00022695"/>
    </source>
</evidence>
<name>A0A1G2RIF8_9BACT</name>
<dbReference type="Pfam" id="PF04997">
    <property type="entry name" value="RNA_pol_Rpb1_1"/>
    <property type="match status" value="1"/>
</dbReference>
<evidence type="ECO:0000313" key="10">
    <source>
        <dbReference type="EMBL" id="OHA72635.1"/>
    </source>
</evidence>
<comment type="subunit">
    <text evidence="7">The RNAP catalytic core consists of 2 alpha, 1 beta, 1 beta' and 1 omega subunit. When a sigma factor is associated with the core the holoenzyme is formed, which can initiate transcription.</text>
</comment>
<comment type="cofactor">
    <cofactor evidence="7">
        <name>Zn(2+)</name>
        <dbReference type="ChEBI" id="CHEBI:29105"/>
    </cofactor>
    <text evidence="7">Binds 2 Zn(2+) ions per subunit.</text>
</comment>
<dbReference type="Gene3D" id="2.40.50.100">
    <property type="match status" value="1"/>
</dbReference>
<dbReference type="InterPro" id="IPR007080">
    <property type="entry name" value="RNA_pol_Rpb1_1"/>
</dbReference>
<dbReference type="InterPro" id="IPR038120">
    <property type="entry name" value="Rpb1_funnel_sf"/>
</dbReference>
<dbReference type="GO" id="GO:0003899">
    <property type="term" value="F:DNA-directed RNA polymerase activity"/>
    <property type="evidence" value="ECO:0007669"/>
    <property type="project" value="UniProtKB-UniRule"/>
</dbReference>
<dbReference type="Pfam" id="PF04998">
    <property type="entry name" value="RNA_pol_Rpb1_5"/>
    <property type="match status" value="1"/>
</dbReference>
<dbReference type="GO" id="GO:0008270">
    <property type="term" value="F:zinc ion binding"/>
    <property type="evidence" value="ECO:0007669"/>
    <property type="project" value="UniProtKB-UniRule"/>
</dbReference>
<evidence type="ECO:0000256" key="5">
    <source>
        <dbReference type="ARBA" id="ARBA00023163"/>
    </source>
</evidence>
<gene>
    <name evidence="7" type="primary">rpoC</name>
    <name evidence="10" type="ORF">A3A27_00920</name>
</gene>
<dbReference type="HAMAP" id="MF_01322">
    <property type="entry name" value="RNApol_bact_RpoC"/>
    <property type="match status" value="1"/>
</dbReference>
<dbReference type="Pfam" id="PF04983">
    <property type="entry name" value="RNA_pol_Rpb1_3"/>
    <property type="match status" value="1"/>
</dbReference>
<dbReference type="InterPro" id="IPR045867">
    <property type="entry name" value="DNA-dir_RpoC_beta_prime"/>
</dbReference>
<keyword evidence="1 7" id="KW-0240">DNA-directed RNA polymerase</keyword>
<comment type="function">
    <text evidence="7 8">DNA-dependent RNA polymerase catalyzes the transcription of DNA into RNA using the four ribonucleoside triphosphates as substrates.</text>
</comment>
<dbReference type="InterPro" id="IPR044893">
    <property type="entry name" value="RNA_pol_Rpb1_clamp_domain"/>
</dbReference>
<dbReference type="Gene3D" id="1.10.40.90">
    <property type="match status" value="1"/>
</dbReference>
<evidence type="ECO:0000256" key="1">
    <source>
        <dbReference type="ARBA" id="ARBA00022478"/>
    </source>
</evidence>
<comment type="similarity">
    <text evidence="7 8">Belongs to the RNA polymerase beta' chain family.</text>
</comment>
<dbReference type="InterPro" id="IPR012754">
    <property type="entry name" value="DNA-dir_RpoC_beta_prime_bact"/>
</dbReference>
<comment type="catalytic activity">
    <reaction evidence="6 7 8">
        <text>RNA(n) + a ribonucleoside 5'-triphosphate = RNA(n+1) + diphosphate</text>
        <dbReference type="Rhea" id="RHEA:21248"/>
        <dbReference type="Rhea" id="RHEA-COMP:14527"/>
        <dbReference type="Rhea" id="RHEA-COMP:17342"/>
        <dbReference type="ChEBI" id="CHEBI:33019"/>
        <dbReference type="ChEBI" id="CHEBI:61557"/>
        <dbReference type="ChEBI" id="CHEBI:140395"/>
        <dbReference type="EC" id="2.7.7.6"/>
    </reaction>
</comment>
<evidence type="ECO:0000256" key="7">
    <source>
        <dbReference type="HAMAP-Rule" id="MF_01322"/>
    </source>
</evidence>
<reference evidence="10 11" key="1">
    <citation type="journal article" date="2016" name="Nat. Commun.">
        <title>Thousands of microbial genomes shed light on interconnected biogeochemical processes in an aquifer system.</title>
        <authorList>
            <person name="Anantharaman K."/>
            <person name="Brown C.T."/>
            <person name="Hug L.A."/>
            <person name="Sharon I."/>
            <person name="Castelle C.J."/>
            <person name="Probst A.J."/>
            <person name="Thomas B.C."/>
            <person name="Singh A."/>
            <person name="Wilkins M.J."/>
            <person name="Karaoz U."/>
            <person name="Brodie E.L."/>
            <person name="Williams K.H."/>
            <person name="Hubbard S.S."/>
            <person name="Banfield J.F."/>
        </authorList>
    </citation>
    <scope>NUCLEOTIDE SEQUENCE [LARGE SCALE GENOMIC DNA]</scope>
</reference>
<accession>A0A1G2RIF8</accession>
<feature type="domain" description="RNA polymerase N-terminal" evidence="9">
    <location>
        <begin position="272"/>
        <end position="554"/>
    </location>
</feature>
<dbReference type="CDD" id="cd02655">
    <property type="entry name" value="RNAP_beta'_C"/>
    <property type="match status" value="1"/>
</dbReference>
<keyword evidence="7" id="KW-0862">Zinc</keyword>
<dbReference type="Gene3D" id="1.10.150.390">
    <property type="match status" value="1"/>
</dbReference>
<keyword evidence="3 7" id="KW-0548">Nucleotidyltransferase</keyword>
<dbReference type="GO" id="GO:0003677">
    <property type="term" value="F:DNA binding"/>
    <property type="evidence" value="ECO:0007669"/>
    <property type="project" value="UniProtKB-UniRule"/>
</dbReference>
<evidence type="ECO:0000256" key="6">
    <source>
        <dbReference type="ARBA" id="ARBA00048552"/>
    </source>
</evidence>
<feature type="binding site" evidence="7">
    <location>
        <position position="82"/>
    </location>
    <ligand>
        <name>Zn(2+)</name>
        <dbReference type="ChEBI" id="CHEBI:29105"/>
        <label>1</label>
    </ligand>
</feature>
<dbReference type="InterPro" id="IPR042102">
    <property type="entry name" value="RNA_pol_Rpb1_3_sf"/>
</dbReference>
<evidence type="ECO:0000256" key="4">
    <source>
        <dbReference type="ARBA" id="ARBA00022723"/>
    </source>
</evidence>
<dbReference type="Gene3D" id="1.10.1790.20">
    <property type="match status" value="1"/>
</dbReference>
<keyword evidence="7" id="KW-0460">Magnesium</keyword>
<dbReference type="Pfam" id="PF05000">
    <property type="entry name" value="RNA_pol_Rpb1_4"/>
    <property type="match status" value="1"/>
</dbReference>
<dbReference type="InterPro" id="IPR007083">
    <property type="entry name" value="RNA_pol_Rpb1_4"/>
</dbReference>
<dbReference type="InterPro" id="IPR007081">
    <property type="entry name" value="RNA_pol_Rpb1_5"/>
</dbReference>
<evidence type="ECO:0000256" key="2">
    <source>
        <dbReference type="ARBA" id="ARBA00022679"/>
    </source>
</evidence>
<evidence type="ECO:0000259" key="9">
    <source>
        <dbReference type="SMART" id="SM00663"/>
    </source>
</evidence>
<feature type="binding site" evidence="7">
    <location>
        <position position="907"/>
    </location>
    <ligand>
        <name>Zn(2+)</name>
        <dbReference type="ChEBI" id="CHEBI:29105"/>
        <label>2</label>
    </ligand>
</feature>
<proteinExistence type="inferred from homology"/>
<dbReference type="Gene3D" id="4.10.860.120">
    <property type="entry name" value="RNA polymerase II, clamp domain"/>
    <property type="match status" value="1"/>
</dbReference>
<evidence type="ECO:0000256" key="8">
    <source>
        <dbReference type="RuleBase" id="RU004279"/>
    </source>
</evidence>
<dbReference type="InterPro" id="IPR006592">
    <property type="entry name" value="RNA_pol_N"/>
</dbReference>
<dbReference type="SUPFAM" id="SSF64484">
    <property type="entry name" value="beta and beta-prime subunits of DNA dependent RNA-polymerase"/>
    <property type="match status" value="1"/>
</dbReference>
<dbReference type="EMBL" id="MHUF01000015">
    <property type="protein sequence ID" value="OHA72635.1"/>
    <property type="molecule type" value="Genomic_DNA"/>
</dbReference>
<dbReference type="Gene3D" id="1.10.132.30">
    <property type="match status" value="1"/>
</dbReference>
<feature type="binding site" evidence="7">
    <location>
        <position position="67"/>
    </location>
    <ligand>
        <name>Zn(2+)</name>
        <dbReference type="ChEBI" id="CHEBI:29105"/>
        <label>1</label>
    </ligand>
</feature>
<feature type="binding site" evidence="7">
    <location>
        <position position="501"/>
    </location>
    <ligand>
        <name>Mg(2+)</name>
        <dbReference type="ChEBI" id="CHEBI:18420"/>
    </ligand>
</feature>
<feature type="binding site" evidence="7">
    <location>
        <position position="499"/>
    </location>
    <ligand>
        <name>Mg(2+)</name>
        <dbReference type="ChEBI" id="CHEBI:18420"/>
    </ligand>
</feature>
<keyword evidence="5 7" id="KW-0804">Transcription</keyword>
<dbReference type="AlphaFoldDB" id="A0A1G2RIF8"/>
<dbReference type="GO" id="GO:0006351">
    <property type="term" value="P:DNA-templated transcription"/>
    <property type="evidence" value="ECO:0007669"/>
    <property type="project" value="UniProtKB-UniRule"/>
</dbReference>
<sequence>MNQNLTRLKDPADFNAISIRLASPERIREWSYGEVTKPETVNYRTQRSERKGLFDEAIFGPEKDYECYCGKYRRIRYRDIVCEKCGVEVTRSIVRRERMGHIELASPVAHIWFLKSIPSRMGVLLGLPMVELSKVVYFSGYIVTKVNENEKLNVHKEIDTEYKSKIKTLQGEEAKERLKKALLEAKSELEGLKKWRILDETEYNKFSLKYSRVFEAEIGAEAVYNIFKTLDLDKLYESTKIELETANAGDKPRLEKRLNLLKSLRRSGVRPEWMFLKVIPVIPPALRPMVALDGGRHATSDINDLYRRVINRNNRLKKLMELSAPDVILRNEKRILQEAVDALIDNSIHKSTGAVSQAQRRPLKSLSDNLKGKHGRFRQNLLGKRVDYSARSVIVVGPELKLSQCGLPKHMALELFRPFVIAKLLEKELAFNIRGAGKLIDEGIPEVWEILEDVIRNKRVLLNRAPTLHRLGVQAFKPILIEGNAIQVHPLVCSAFNADFDGDQMAVHLPLSKIAQGEAETIMASEKNLLGPGNNEVLAKFKLLDIILGCYWTTKISNEGAKGLDIKYFASPNGAISAYDYRQISLRDEILVLPTKKEKFAVFEGGVFRTSVGRLLFNSFLPDDFDFINKPITAKDMSELVDNLIARYGLSALPDILDNIKKFGFRYAKKSGITWGIDAVRVPKEKISIIAEAKEKVSFLEEKYTEGFLSDDEKYRMSIEIWQEAKNKIDKILPLSLEQDGSVMNMLLSGARGKIGNVSQMAGMKGLIVNTSGKTIDFPIIPSYKEGLSPLEYFITTHGARKGLTDTALNTAKAGYLTRKLVYVADSCIVSEGDCGDKLGRVIERPPVSHIHSNFAADIRGRVLIGDVKDPKGNVILKSGELIHKREAGLIDASGVRSVRVRTPLSCKTIDAVCQQCYGLDLGRNALVNLGETVGVVAAQAIGEPGTQLTMRTFHQGGVASSQGDITTGLPRVEEIFENRTPKNEAIIADVSGEVIEIKNIDGGQIVVVMHDDKTGKAKAGEKTEYIVAPNRTLFVKLATIVKEGDILSDGPVDISKLFTLAGRIPTEDYILRVIHEIYSSQGAVLSRKHIEVIVRQMFSRKMVKDPGDSVFSRGEIVSASELAQENSFVFEKGGKKAIATEVFLGISDVSMTTPSFLAAASFENTQRILTSVALRGALDKLKGLKENVLVGRSIPAGTGLGRPHVAN</sequence>
<keyword evidence="4 7" id="KW-0479">Metal-binding</keyword>
<evidence type="ECO:0000313" key="11">
    <source>
        <dbReference type="Proteomes" id="UP000177287"/>
    </source>
</evidence>
<dbReference type="PANTHER" id="PTHR19376">
    <property type="entry name" value="DNA-DIRECTED RNA POLYMERASE"/>
    <property type="match status" value="1"/>
</dbReference>
<dbReference type="Gene3D" id="2.40.40.20">
    <property type="match status" value="1"/>
</dbReference>